<reference evidence="2" key="1">
    <citation type="submission" date="2017-08" db="EMBL/GenBank/DDBJ databases">
        <authorList>
            <person name="Imhoff J.F."/>
            <person name="Rahn T."/>
            <person name="Kuenzel S."/>
            <person name="Neulinger S.C."/>
        </authorList>
    </citation>
    <scope>NUCLEOTIDE SEQUENCE</scope>
    <source>
        <strain evidence="2">DSM 9154</strain>
    </source>
</reference>
<keyword evidence="3" id="KW-1185">Reference proteome</keyword>
<evidence type="ECO:0000313" key="2">
    <source>
        <dbReference type="EMBL" id="MBK1697469.1"/>
    </source>
</evidence>
<accession>A0A934V0V0</accession>
<reference evidence="2" key="2">
    <citation type="journal article" date="2020" name="Microorganisms">
        <title>Osmotic Adaptation and Compatible Solute Biosynthesis of Phototrophic Bacteria as Revealed from Genome Analyses.</title>
        <authorList>
            <person name="Imhoff J.F."/>
            <person name="Rahn T."/>
            <person name="Kunzel S."/>
            <person name="Keller A."/>
            <person name="Neulinger S.C."/>
        </authorList>
    </citation>
    <scope>NUCLEOTIDE SEQUENCE</scope>
    <source>
        <strain evidence="2">DSM 9154</strain>
    </source>
</reference>
<name>A0A934V0V0_9PROT</name>
<sequence>MKFLTGCTLDYWIPGLSTFVFNVTANETTHQRVLSERLRLEPEAAPEEFVSESGNRYHRFSLSGGYLRLRYDAEVESVPSLETPESVGACAPNDVPLATLPYLLPSRYCQSDQLMRLAYREFDRYPRGYEQVNAICNWIYANVDYLAGTTTPLTSAFDTATARAGVCRDFAHLGIAFCRAINIPARFVSGYAYTLQPPDFHAVFEAWLGDRWYVFDPTRRIVPENLVRIGVGRDAADVSFALIFGPAQMTGMTVYAEAAEPISGPAHTSRSSAAVCSA</sequence>
<gene>
    <name evidence="2" type="ORF">CKO21_09445</name>
</gene>
<dbReference type="Gene3D" id="2.60.40.2250">
    <property type="match status" value="1"/>
</dbReference>
<dbReference type="InterPro" id="IPR002931">
    <property type="entry name" value="Transglutaminase-like"/>
</dbReference>
<dbReference type="PANTHER" id="PTHR33490">
    <property type="entry name" value="BLR5614 PROTEIN-RELATED"/>
    <property type="match status" value="1"/>
</dbReference>
<dbReference type="SUPFAM" id="SSF54001">
    <property type="entry name" value="Cysteine proteinases"/>
    <property type="match status" value="1"/>
</dbReference>
<organism evidence="2 3">
    <name type="scientific">Rhodovibrio salinarum</name>
    <dbReference type="NCBI Taxonomy" id="1087"/>
    <lineage>
        <taxon>Bacteria</taxon>
        <taxon>Pseudomonadati</taxon>
        <taxon>Pseudomonadota</taxon>
        <taxon>Alphaproteobacteria</taxon>
        <taxon>Rhodospirillales</taxon>
        <taxon>Rhodovibrionaceae</taxon>
        <taxon>Rhodovibrio</taxon>
    </lineage>
</organism>
<dbReference type="InterPro" id="IPR048930">
    <property type="entry name" value="Bact_transglu_N_2"/>
</dbReference>
<evidence type="ECO:0000313" key="3">
    <source>
        <dbReference type="Proteomes" id="UP000778970"/>
    </source>
</evidence>
<dbReference type="AlphaFoldDB" id="A0A934V0V0"/>
<dbReference type="Gene3D" id="3.10.620.30">
    <property type="match status" value="1"/>
</dbReference>
<feature type="domain" description="Transglutaminase-like" evidence="1">
    <location>
        <begin position="159"/>
        <end position="219"/>
    </location>
</feature>
<evidence type="ECO:0000259" key="1">
    <source>
        <dbReference type="SMART" id="SM00460"/>
    </source>
</evidence>
<dbReference type="PANTHER" id="PTHR33490:SF12">
    <property type="entry name" value="BLL5557 PROTEIN"/>
    <property type="match status" value="1"/>
</dbReference>
<dbReference type="Pfam" id="PF21295">
    <property type="entry name" value="Bact_transglu_N_2"/>
    <property type="match status" value="1"/>
</dbReference>
<dbReference type="InterPro" id="IPR038765">
    <property type="entry name" value="Papain-like_cys_pep_sf"/>
</dbReference>
<dbReference type="RefSeq" id="WP_027289261.1">
    <property type="nucleotide sequence ID" value="NZ_NRRE01000026.1"/>
</dbReference>
<protein>
    <submittedName>
        <fullName evidence="2">Transglutaminase family protein</fullName>
    </submittedName>
</protein>
<comment type="caution">
    <text evidence="2">The sequence shown here is derived from an EMBL/GenBank/DDBJ whole genome shotgun (WGS) entry which is preliminary data.</text>
</comment>
<proteinExistence type="predicted"/>
<dbReference type="SMART" id="SM00460">
    <property type="entry name" value="TGc"/>
    <property type="match status" value="1"/>
</dbReference>
<dbReference type="EMBL" id="NRRE01000026">
    <property type="protein sequence ID" value="MBK1697469.1"/>
    <property type="molecule type" value="Genomic_DNA"/>
</dbReference>
<dbReference type="Proteomes" id="UP000778970">
    <property type="component" value="Unassembled WGS sequence"/>
</dbReference>
<dbReference type="Pfam" id="PF01841">
    <property type="entry name" value="Transglut_core"/>
    <property type="match status" value="1"/>
</dbReference>